<organism evidence="1 2">
    <name type="scientific">Saccharomyces kudriavzevii (strain ATCC MYA-4449 / AS 2.2408 / CBS 8840 / NBRC 1802 / NCYC 2889)</name>
    <name type="common">Yeast</name>
    <dbReference type="NCBI Taxonomy" id="226230"/>
    <lineage>
        <taxon>Eukaryota</taxon>
        <taxon>Fungi</taxon>
        <taxon>Dikarya</taxon>
        <taxon>Ascomycota</taxon>
        <taxon>Saccharomycotina</taxon>
        <taxon>Saccharomycetes</taxon>
        <taxon>Saccharomycetales</taxon>
        <taxon>Saccharomycetaceae</taxon>
        <taxon>Saccharomyces</taxon>
    </lineage>
</organism>
<name>A0AA35NIA3_SACK1</name>
<dbReference type="OrthoDB" id="447637at2759"/>
<sequence>MEPQDPQLKEDIKTTASYIKQHGTSFESKLLEDERFSFIREDDPLHEYYIKILSDTTVGNEDDVGRREREIARPQDFVFSEYDSGISRRDIEIIKLTARYCAQDENNLKRIASKHGEGMLQFINDSHPLHKTFTDFIAQYKRIISSKGQEIKKSKRDIIDECFARARYWEFAKDQDREHDKLLESCKIQFAAIPWDKFTQVAKFLIPENTNTLQNALDLPQMRLRTVQPDMKIFDSIRPVNEEEKAASDPTKLKEGAPKSKKRKIRAAGETRLKKSKK</sequence>
<dbReference type="Gene3D" id="6.10.250.1320">
    <property type="match status" value="1"/>
</dbReference>
<dbReference type="Pfam" id="PF01805">
    <property type="entry name" value="Surp"/>
    <property type="match status" value="2"/>
</dbReference>
<protein>
    <submittedName>
        <fullName evidence="1">Uncharacterized protein</fullName>
    </submittedName>
</protein>
<evidence type="ECO:0000313" key="1">
    <source>
        <dbReference type="EMBL" id="CAI4043448.1"/>
    </source>
</evidence>
<dbReference type="GO" id="GO:0045292">
    <property type="term" value="P:mRNA cis splicing, via spliceosome"/>
    <property type="evidence" value="ECO:0007669"/>
    <property type="project" value="InterPro"/>
</dbReference>
<dbReference type="SMART" id="SM00648">
    <property type="entry name" value="SWAP"/>
    <property type="match status" value="2"/>
</dbReference>
<dbReference type="InterPro" id="IPR045146">
    <property type="entry name" value="SF3A1"/>
</dbReference>
<dbReference type="InterPro" id="IPR000061">
    <property type="entry name" value="Surp"/>
</dbReference>
<accession>A0AA35NIA3</accession>
<dbReference type="SUPFAM" id="SSF109905">
    <property type="entry name" value="Surp module (SWAP domain)"/>
    <property type="match status" value="2"/>
</dbReference>
<dbReference type="Gene3D" id="1.10.10.790">
    <property type="entry name" value="Surp module"/>
    <property type="match status" value="2"/>
</dbReference>
<dbReference type="PANTHER" id="PTHR15316">
    <property type="entry name" value="SPLICEOSOME ASSOCIATED PROTEIN 114/SWAP SPLICING FACTOR-RELATED"/>
    <property type="match status" value="1"/>
</dbReference>
<evidence type="ECO:0000313" key="2">
    <source>
        <dbReference type="Proteomes" id="UP001162087"/>
    </source>
</evidence>
<dbReference type="GO" id="GO:0005686">
    <property type="term" value="C:U2 snRNP"/>
    <property type="evidence" value="ECO:0007669"/>
    <property type="project" value="TreeGrafter"/>
</dbReference>
<dbReference type="PANTHER" id="PTHR15316:SF1">
    <property type="entry name" value="SPLICING FACTOR 3A SUBUNIT 1"/>
    <property type="match status" value="1"/>
</dbReference>
<dbReference type="PROSITE" id="PS50128">
    <property type="entry name" value="SURP"/>
    <property type="match status" value="1"/>
</dbReference>
<dbReference type="GO" id="GO:0003723">
    <property type="term" value="F:RNA binding"/>
    <property type="evidence" value="ECO:0007669"/>
    <property type="project" value="InterPro"/>
</dbReference>
<dbReference type="GO" id="GO:0000381">
    <property type="term" value="P:regulation of alternative mRNA splicing, via spliceosome"/>
    <property type="evidence" value="ECO:0007669"/>
    <property type="project" value="TreeGrafter"/>
</dbReference>
<dbReference type="EMBL" id="OX365905">
    <property type="protein sequence ID" value="CAI4043448.1"/>
    <property type="molecule type" value="Genomic_DNA"/>
</dbReference>
<dbReference type="Pfam" id="PF12230">
    <property type="entry name" value="PRP21_like_P"/>
    <property type="match status" value="1"/>
</dbReference>
<gene>
    <name evidence="1" type="primary">SKDI10G0190</name>
    <name evidence="1" type="ORF">SKDI_10G0190</name>
</gene>
<keyword evidence="2" id="KW-1185">Reference proteome</keyword>
<dbReference type="GO" id="GO:0071004">
    <property type="term" value="C:U2-type prespliceosome"/>
    <property type="evidence" value="ECO:0007669"/>
    <property type="project" value="TreeGrafter"/>
</dbReference>
<dbReference type="GO" id="GO:0071013">
    <property type="term" value="C:catalytic step 2 spliceosome"/>
    <property type="evidence" value="ECO:0007669"/>
    <property type="project" value="TreeGrafter"/>
</dbReference>
<dbReference type="InterPro" id="IPR035967">
    <property type="entry name" value="SWAP/Surp_sf"/>
</dbReference>
<dbReference type="InterPro" id="IPR022030">
    <property type="entry name" value="SF3A1_dom"/>
</dbReference>
<reference evidence="1" key="1">
    <citation type="submission" date="2022-10" db="EMBL/GenBank/DDBJ databases">
        <authorList>
            <person name="Byrne P K."/>
        </authorList>
    </citation>
    <scope>NUCLEOTIDE SEQUENCE</scope>
    <source>
        <strain evidence="1">IFO1802</strain>
    </source>
</reference>
<dbReference type="Proteomes" id="UP001162087">
    <property type="component" value="Chromosome 10"/>
</dbReference>
<proteinExistence type="predicted"/>